<organism evidence="7 8">
    <name type="scientific">Microtetraspora fusca</name>
    <dbReference type="NCBI Taxonomy" id="1997"/>
    <lineage>
        <taxon>Bacteria</taxon>
        <taxon>Bacillati</taxon>
        <taxon>Actinomycetota</taxon>
        <taxon>Actinomycetes</taxon>
        <taxon>Streptosporangiales</taxon>
        <taxon>Streptosporangiaceae</taxon>
        <taxon>Microtetraspora</taxon>
    </lineage>
</organism>
<evidence type="ECO:0000313" key="8">
    <source>
        <dbReference type="Proteomes" id="UP001602119"/>
    </source>
</evidence>
<evidence type="ECO:0000256" key="5">
    <source>
        <dbReference type="SAM" id="Phobius"/>
    </source>
</evidence>
<keyword evidence="2 5" id="KW-0812">Transmembrane</keyword>
<keyword evidence="8" id="KW-1185">Reference proteome</keyword>
<protein>
    <submittedName>
        <fullName evidence="7">MFS transporter</fullName>
    </submittedName>
</protein>
<dbReference type="Proteomes" id="UP001602119">
    <property type="component" value="Unassembled WGS sequence"/>
</dbReference>
<accession>A0ABW6VHH7</accession>
<sequence length="421" mass="44169">MNVTDQASDLPAALAEPVRRVGPRWITFISLGNLVLWMGYFGPLQVLLPEQVGEIAPGNKEAALAVVTGIGAAAALIANPIAGALSDRTASRFGRRHPWTLLGALLGCLGLLFLSTQNTVAGVALGWCLAQIGLNSLQAALSAGVPDHVPVSQRGGVSGWIGLTQSVGVVVGVGLVTMVATGVTSGYLLIGLILPVCVLPFVLTTNDPVLPREHRPSFTLKHFWISPRRHPDFAWAWVTRFLMSLGNAMALLYLLYFLTDAVGYERLFPGERASDGLFLLILIYTGAVVLTAVLAGMLSDRLGRRKLLVTIAGTISAVPAVMLALWPQWHVTLAGALILGIGFGAYFAVDNALITQVLPAADGRGKDLGLINIANSGPQVLGPVLAGPIVAGFGGYTVLYLTAGGLTLLGAVLVWKIRSVP</sequence>
<dbReference type="InterPro" id="IPR011701">
    <property type="entry name" value="MFS"/>
</dbReference>
<evidence type="ECO:0000256" key="3">
    <source>
        <dbReference type="ARBA" id="ARBA00022989"/>
    </source>
</evidence>
<dbReference type="RefSeq" id="WP_387346930.1">
    <property type="nucleotide sequence ID" value="NZ_JBIAXI010000031.1"/>
</dbReference>
<feature type="transmembrane region" description="Helical" evidence="5">
    <location>
        <begin position="307"/>
        <end position="326"/>
    </location>
</feature>
<comment type="caution">
    <text evidence="7">The sequence shown here is derived from an EMBL/GenBank/DDBJ whole genome shotgun (WGS) entry which is preliminary data.</text>
</comment>
<feature type="transmembrane region" description="Helical" evidence="5">
    <location>
        <begin position="332"/>
        <end position="349"/>
    </location>
</feature>
<dbReference type="InterPro" id="IPR020846">
    <property type="entry name" value="MFS_dom"/>
</dbReference>
<dbReference type="Gene3D" id="1.20.1250.20">
    <property type="entry name" value="MFS general substrate transporter like domains"/>
    <property type="match status" value="2"/>
</dbReference>
<feature type="transmembrane region" description="Helical" evidence="5">
    <location>
        <begin position="157"/>
        <end position="180"/>
    </location>
</feature>
<dbReference type="InterPro" id="IPR036259">
    <property type="entry name" value="MFS_trans_sf"/>
</dbReference>
<feature type="transmembrane region" description="Helical" evidence="5">
    <location>
        <begin position="62"/>
        <end position="85"/>
    </location>
</feature>
<evidence type="ECO:0000256" key="2">
    <source>
        <dbReference type="ARBA" id="ARBA00022692"/>
    </source>
</evidence>
<feature type="transmembrane region" description="Helical" evidence="5">
    <location>
        <begin position="97"/>
        <end position="114"/>
    </location>
</feature>
<feature type="domain" description="Major facilitator superfamily (MFS) profile" evidence="6">
    <location>
        <begin position="232"/>
        <end position="421"/>
    </location>
</feature>
<feature type="transmembrane region" description="Helical" evidence="5">
    <location>
        <begin position="397"/>
        <end position="415"/>
    </location>
</feature>
<keyword evidence="3 5" id="KW-1133">Transmembrane helix</keyword>
<reference evidence="7 8" key="1">
    <citation type="submission" date="2024-10" db="EMBL/GenBank/DDBJ databases">
        <title>The Natural Products Discovery Center: Release of the First 8490 Sequenced Strains for Exploring Actinobacteria Biosynthetic Diversity.</title>
        <authorList>
            <person name="Kalkreuter E."/>
            <person name="Kautsar S.A."/>
            <person name="Yang D."/>
            <person name="Bader C.D."/>
            <person name="Teijaro C.N."/>
            <person name="Fluegel L."/>
            <person name="Davis C.M."/>
            <person name="Simpson J.R."/>
            <person name="Lauterbach L."/>
            <person name="Steele A.D."/>
            <person name="Gui C."/>
            <person name="Meng S."/>
            <person name="Li G."/>
            <person name="Viehrig K."/>
            <person name="Ye F."/>
            <person name="Su P."/>
            <person name="Kiefer A.F."/>
            <person name="Nichols A."/>
            <person name="Cepeda A.J."/>
            <person name="Yan W."/>
            <person name="Fan B."/>
            <person name="Jiang Y."/>
            <person name="Adhikari A."/>
            <person name="Zheng C.-J."/>
            <person name="Schuster L."/>
            <person name="Cowan T.M."/>
            <person name="Smanski M.J."/>
            <person name="Chevrette M.G."/>
            <person name="De Carvalho L.P.S."/>
            <person name="Shen B."/>
        </authorList>
    </citation>
    <scope>NUCLEOTIDE SEQUENCE [LARGE SCALE GENOMIC DNA]</scope>
    <source>
        <strain evidence="7 8">NPDC001281</strain>
    </source>
</reference>
<name>A0ABW6VHH7_MICFU</name>
<feature type="transmembrane region" description="Helical" evidence="5">
    <location>
        <begin position="25"/>
        <end position="42"/>
    </location>
</feature>
<dbReference type="PROSITE" id="PS50850">
    <property type="entry name" value="MFS"/>
    <property type="match status" value="1"/>
</dbReference>
<dbReference type="Pfam" id="PF07690">
    <property type="entry name" value="MFS_1"/>
    <property type="match status" value="2"/>
</dbReference>
<dbReference type="InterPro" id="IPR005829">
    <property type="entry name" value="Sugar_transporter_CS"/>
</dbReference>
<evidence type="ECO:0000313" key="7">
    <source>
        <dbReference type="EMBL" id="MFF4778386.1"/>
    </source>
</evidence>
<feature type="transmembrane region" description="Helical" evidence="5">
    <location>
        <begin position="186"/>
        <end position="205"/>
    </location>
</feature>
<dbReference type="SUPFAM" id="SSF103473">
    <property type="entry name" value="MFS general substrate transporter"/>
    <property type="match status" value="1"/>
</dbReference>
<evidence type="ECO:0000259" key="6">
    <source>
        <dbReference type="PROSITE" id="PS50850"/>
    </source>
</evidence>
<dbReference type="PROSITE" id="PS00216">
    <property type="entry name" value="SUGAR_TRANSPORT_1"/>
    <property type="match status" value="1"/>
</dbReference>
<dbReference type="PANTHER" id="PTHR23528:SF1">
    <property type="entry name" value="MAJOR FACILITATOR SUPERFAMILY (MFS) PROFILE DOMAIN-CONTAINING PROTEIN"/>
    <property type="match status" value="1"/>
</dbReference>
<feature type="transmembrane region" description="Helical" evidence="5">
    <location>
        <begin position="276"/>
        <end position="295"/>
    </location>
</feature>
<evidence type="ECO:0000256" key="1">
    <source>
        <dbReference type="ARBA" id="ARBA00004651"/>
    </source>
</evidence>
<comment type="subcellular location">
    <subcellularLocation>
        <location evidence="1">Cell membrane</location>
        <topology evidence="1">Multi-pass membrane protein</topology>
    </subcellularLocation>
</comment>
<proteinExistence type="predicted"/>
<evidence type="ECO:0000256" key="4">
    <source>
        <dbReference type="ARBA" id="ARBA00023136"/>
    </source>
</evidence>
<dbReference type="EMBL" id="JBIAXI010000031">
    <property type="protein sequence ID" value="MFF4778386.1"/>
    <property type="molecule type" value="Genomic_DNA"/>
</dbReference>
<keyword evidence="4 5" id="KW-0472">Membrane</keyword>
<dbReference type="PANTHER" id="PTHR23528">
    <property type="match status" value="1"/>
</dbReference>
<gene>
    <name evidence="7" type="ORF">ACFY05_36735</name>
</gene>
<feature type="transmembrane region" description="Helical" evidence="5">
    <location>
        <begin position="233"/>
        <end position="256"/>
    </location>
</feature>